<reference evidence="2 3" key="1">
    <citation type="journal article" date="2015" name="Genome Announc.">
        <title>Draft Genome Sequence of Filamentous Marine Cyanobacterium Lyngbya confervoides Strain BDU141951.</title>
        <authorList>
            <person name="Chandrababunaidu M.M."/>
            <person name="Sen D."/>
            <person name="Tripathy S."/>
        </authorList>
    </citation>
    <scope>NUCLEOTIDE SEQUENCE [LARGE SCALE GENOMIC DNA]</scope>
    <source>
        <strain evidence="2 3">BDU141951</strain>
    </source>
</reference>
<accession>A0ABD4T6S0</accession>
<dbReference type="InterPro" id="IPR050248">
    <property type="entry name" value="Polysacc_deacetylase_ArnD"/>
</dbReference>
<gene>
    <name evidence="2" type="ORF">QQ91_0015660</name>
</gene>
<dbReference type="CDD" id="cd10917">
    <property type="entry name" value="CE4_NodB_like_6s_7s"/>
    <property type="match status" value="1"/>
</dbReference>
<comment type="caution">
    <text evidence="2">The sequence shown here is derived from an EMBL/GenBank/DDBJ whole genome shotgun (WGS) entry which is preliminary data.</text>
</comment>
<dbReference type="Proteomes" id="UP000031561">
    <property type="component" value="Unassembled WGS sequence"/>
</dbReference>
<dbReference type="PANTHER" id="PTHR10587:SF137">
    <property type="entry name" value="4-DEOXY-4-FORMAMIDO-L-ARABINOSE-PHOSPHOUNDECAPRENOL DEFORMYLASE ARND-RELATED"/>
    <property type="match status" value="1"/>
</dbReference>
<feature type="domain" description="NodB homology" evidence="1">
    <location>
        <begin position="29"/>
        <end position="212"/>
    </location>
</feature>
<dbReference type="PANTHER" id="PTHR10587">
    <property type="entry name" value="GLYCOSYL TRANSFERASE-RELATED"/>
    <property type="match status" value="1"/>
</dbReference>
<dbReference type="Pfam" id="PF01522">
    <property type="entry name" value="Polysacc_deac_1"/>
    <property type="match status" value="1"/>
</dbReference>
<name>A0ABD4T6S0_9CYAN</name>
<evidence type="ECO:0000313" key="2">
    <source>
        <dbReference type="EMBL" id="MCM1984260.1"/>
    </source>
</evidence>
<dbReference type="Gene3D" id="3.20.20.370">
    <property type="entry name" value="Glycoside hydrolase/deacetylase"/>
    <property type="match status" value="1"/>
</dbReference>
<dbReference type="SUPFAM" id="SSF88713">
    <property type="entry name" value="Glycoside hydrolase/deacetylase"/>
    <property type="match status" value="1"/>
</dbReference>
<keyword evidence="3" id="KW-1185">Reference proteome</keyword>
<protein>
    <submittedName>
        <fullName evidence="2">Polysaccharide deacetylase family protein</fullName>
    </submittedName>
</protein>
<proteinExistence type="predicted"/>
<dbReference type="InterPro" id="IPR011330">
    <property type="entry name" value="Glyco_hydro/deAcase_b/a-brl"/>
</dbReference>
<dbReference type="RefSeq" id="WP_166275989.1">
    <property type="nucleotide sequence ID" value="NZ_JTHE03000091.1"/>
</dbReference>
<dbReference type="PROSITE" id="PS51677">
    <property type="entry name" value="NODB"/>
    <property type="match status" value="1"/>
</dbReference>
<dbReference type="InterPro" id="IPR002509">
    <property type="entry name" value="NODB_dom"/>
</dbReference>
<evidence type="ECO:0000313" key="3">
    <source>
        <dbReference type="Proteomes" id="UP000031561"/>
    </source>
</evidence>
<dbReference type="EMBL" id="JTHE03000091">
    <property type="protein sequence ID" value="MCM1984260.1"/>
    <property type="molecule type" value="Genomic_DNA"/>
</dbReference>
<sequence length="222" mass="25216">MLAPLIPPLHRWLSAQLPLCLWEGDPRRPQVALTFDDGPHPDYTPPLLAVLAQYQVKATFFWLGAWVDRHPTLARQVYEAGHWIGLHGYTHRSFLGQSPTQIRHQLERTQQAIARACGGDPAQFIDVRPPYGICWRQTTQQIRAWGYRPCMWSVVPVDWTTPGIDCVAQRVLKHTRNGSIIVLHDGPSGGAQVAQSTQAFLPHLLTQGFSCLTVEEFWRQQR</sequence>
<evidence type="ECO:0000259" key="1">
    <source>
        <dbReference type="PROSITE" id="PS51677"/>
    </source>
</evidence>
<dbReference type="AlphaFoldDB" id="A0ABD4T6S0"/>
<organism evidence="2 3">
    <name type="scientific">Lyngbya confervoides BDU141951</name>
    <dbReference type="NCBI Taxonomy" id="1574623"/>
    <lineage>
        <taxon>Bacteria</taxon>
        <taxon>Bacillati</taxon>
        <taxon>Cyanobacteriota</taxon>
        <taxon>Cyanophyceae</taxon>
        <taxon>Oscillatoriophycideae</taxon>
        <taxon>Oscillatoriales</taxon>
        <taxon>Microcoleaceae</taxon>
        <taxon>Lyngbya</taxon>
    </lineage>
</organism>